<name>A0A1L4CYT0_9BACT</name>
<dbReference type="AlphaFoldDB" id="A0A1L4CYT0"/>
<comment type="catalytic activity">
    <reaction evidence="4">
        <text>L-alanine = D-alanine</text>
        <dbReference type="Rhea" id="RHEA:20249"/>
        <dbReference type="ChEBI" id="CHEBI:57416"/>
        <dbReference type="ChEBI" id="CHEBI:57972"/>
        <dbReference type="EC" id="5.1.1.1"/>
    </reaction>
</comment>
<dbReference type="GO" id="GO:0008784">
    <property type="term" value="F:alanine racemase activity"/>
    <property type="evidence" value="ECO:0007669"/>
    <property type="project" value="UniProtKB-UniRule"/>
</dbReference>
<dbReference type="InterPro" id="IPR011079">
    <property type="entry name" value="Ala_racemase_C"/>
</dbReference>
<dbReference type="Gene3D" id="3.20.20.10">
    <property type="entry name" value="Alanine racemase"/>
    <property type="match status" value="1"/>
</dbReference>
<dbReference type="GO" id="GO:0005829">
    <property type="term" value="C:cytosol"/>
    <property type="evidence" value="ECO:0007669"/>
    <property type="project" value="TreeGrafter"/>
</dbReference>
<dbReference type="Proteomes" id="UP000184731">
    <property type="component" value="Chromosome"/>
</dbReference>
<dbReference type="PRINTS" id="PR00992">
    <property type="entry name" value="ALARACEMASE"/>
</dbReference>
<dbReference type="PANTHER" id="PTHR30511">
    <property type="entry name" value="ALANINE RACEMASE"/>
    <property type="match status" value="1"/>
</dbReference>
<sequence>MGESVHLSEFADHASWVEISRSAFAHNVSVYRNLMESYILLGGVLKGNAYGHGFSQCLEIIHDYVDAIFVISPLDAFKIRKYEKENDLVQKRVIVLGSISPEEIVHCAMKVIEVVISDNHWPSYIPHLKRSEKTRGNSYRPLRAHIHIDSGLSREGFQVDDLPEKISFLHNLSSLIHVQGVMSHFANTEDVTEQSYAFEQMGKLNKAYDVITENLGLEYKLEKHIAQSASTLIIPHSQNDMVRLGISLYGLWPSSETKLSAKIVLPELPHLKAALSWKCKSQSVKKIHSGTYIGYGCTYRAERDLRVALLPIGYFDGYPRHLSNKGYVLVNGTRCKILGRVMMNHIIVDVTEATGDESHEVVATLIGKDGAESVTAENLAEWAQTINYEIVTRIGSHLKRMVVD</sequence>
<dbReference type="PANTHER" id="PTHR30511:SF0">
    <property type="entry name" value="ALANINE RACEMASE, CATABOLIC-RELATED"/>
    <property type="match status" value="1"/>
</dbReference>
<dbReference type="STRING" id="1915309.AXG55_03940"/>
<evidence type="ECO:0000256" key="1">
    <source>
        <dbReference type="ARBA" id="ARBA00001933"/>
    </source>
</evidence>
<dbReference type="SUPFAM" id="SSF50621">
    <property type="entry name" value="Alanine racemase C-terminal domain-like"/>
    <property type="match status" value="1"/>
</dbReference>
<dbReference type="NCBIfam" id="TIGR00492">
    <property type="entry name" value="alr"/>
    <property type="match status" value="1"/>
</dbReference>
<keyword evidence="3 4" id="KW-0413">Isomerase</keyword>
<dbReference type="SMART" id="SM01005">
    <property type="entry name" value="Ala_racemase_C"/>
    <property type="match status" value="1"/>
</dbReference>
<comment type="similarity">
    <text evidence="4">Belongs to the alanine racemase family.</text>
</comment>
<dbReference type="Pfam" id="PF01168">
    <property type="entry name" value="Ala_racemase_N"/>
    <property type="match status" value="1"/>
</dbReference>
<dbReference type="InterPro" id="IPR020622">
    <property type="entry name" value="Ala_racemase_pyridoxalP-BS"/>
</dbReference>
<evidence type="ECO:0000256" key="3">
    <source>
        <dbReference type="ARBA" id="ARBA00023235"/>
    </source>
</evidence>
<comment type="function">
    <text evidence="4">Catalyzes the interconversion of L-alanine and D-alanine. May also act on other amino acids.</text>
</comment>
<dbReference type="GO" id="GO:0030170">
    <property type="term" value="F:pyridoxal phosphate binding"/>
    <property type="evidence" value="ECO:0007669"/>
    <property type="project" value="UniProtKB-UniRule"/>
</dbReference>
<dbReference type="InterPro" id="IPR000821">
    <property type="entry name" value="Ala_racemase"/>
</dbReference>
<feature type="active site" description="Proton acceptor; specific for D-alanine" evidence="4">
    <location>
        <position position="46"/>
    </location>
</feature>
<reference evidence="8 9" key="1">
    <citation type="submission" date="2016-10" db="EMBL/GenBank/DDBJ databases">
        <title>Silvanigrella aquatica sp. nov., isolated from a freshwater lake located in the Black Forest, Germany, description of Silvanigrellaceae fam. nov., Silvanigrellales ord. nov., reclassification of the order Bdellovibrionales in the class Oligoflexia, reclassification of the families Bacteriovoracaceae and Halobacteriovoraceae in the new order Bacteriovoracales ord. nov., and reclassification of the family Pseudobacteriovoracaceae in the order Oligoflexiales.</title>
        <authorList>
            <person name="Hahn M.W."/>
            <person name="Schmidt J."/>
            <person name="Koll U."/>
            <person name="Rohde M."/>
            <person name="Verbag S."/>
            <person name="Pitt A."/>
            <person name="Nakai R."/>
            <person name="Naganuma T."/>
            <person name="Lang E."/>
        </authorList>
    </citation>
    <scope>NUCLEOTIDE SEQUENCE [LARGE SCALE GENOMIC DNA]</scope>
    <source>
        <strain evidence="8 9">MWH-Nonnen-W8red</strain>
    </source>
</reference>
<accession>A0A1L4CYT0</accession>
<comment type="pathway">
    <text evidence="4">Amino-acid biosynthesis; D-alanine biosynthesis; D-alanine from L-alanine: step 1/1.</text>
</comment>
<evidence type="ECO:0000313" key="8">
    <source>
        <dbReference type="EMBL" id="APJ03102.1"/>
    </source>
</evidence>
<evidence type="ECO:0000256" key="4">
    <source>
        <dbReference type="HAMAP-Rule" id="MF_01201"/>
    </source>
</evidence>
<dbReference type="EMBL" id="CP017834">
    <property type="protein sequence ID" value="APJ03102.1"/>
    <property type="molecule type" value="Genomic_DNA"/>
</dbReference>
<organism evidence="8 9">
    <name type="scientific">Silvanigrella aquatica</name>
    <dbReference type="NCBI Taxonomy" id="1915309"/>
    <lineage>
        <taxon>Bacteria</taxon>
        <taxon>Pseudomonadati</taxon>
        <taxon>Bdellovibrionota</taxon>
        <taxon>Oligoflexia</taxon>
        <taxon>Silvanigrellales</taxon>
        <taxon>Silvanigrellaceae</taxon>
        <taxon>Silvanigrella</taxon>
    </lineage>
</organism>
<evidence type="ECO:0000313" key="9">
    <source>
        <dbReference type="Proteomes" id="UP000184731"/>
    </source>
</evidence>
<dbReference type="EC" id="5.1.1.1" evidence="4"/>
<dbReference type="SUPFAM" id="SSF51419">
    <property type="entry name" value="PLP-binding barrel"/>
    <property type="match status" value="1"/>
</dbReference>
<dbReference type="RefSeq" id="WP_148696822.1">
    <property type="nucleotide sequence ID" value="NZ_CP017834.1"/>
</dbReference>
<dbReference type="PROSITE" id="PS00395">
    <property type="entry name" value="ALANINE_RACEMASE"/>
    <property type="match status" value="1"/>
</dbReference>
<keyword evidence="2 4" id="KW-0663">Pyridoxal phosphate</keyword>
<comment type="cofactor">
    <cofactor evidence="1 4 5">
        <name>pyridoxal 5'-phosphate</name>
        <dbReference type="ChEBI" id="CHEBI:597326"/>
    </cofactor>
</comment>
<dbReference type="Pfam" id="PF00842">
    <property type="entry name" value="Ala_racemase_C"/>
    <property type="match status" value="1"/>
</dbReference>
<dbReference type="OrthoDB" id="5297419at2"/>
<dbReference type="UniPathway" id="UPA00042">
    <property type="reaction ID" value="UER00497"/>
</dbReference>
<evidence type="ECO:0000256" key="5">
    <source>
        <dbReference type="PIRSR" id="PIRSR600821-50"/>
    </source>
</evidence>
<evidence type="ECO:0000256" key="6">
    <source>
        <dbReference type="PIRSR" id="PIRSR600821-52"/>
    </source>
</evidence>
<dbReference type="HAMAP" id="MF_01201">
    <property type="entry name" value="Ala_racemase"/>
    <property type="match status" value="1"/>
</dbReference>
<dbReference type="InterPro" id="IPR029066">
    <property type="entry name" value="PLP-binding_barrel"/>
</dbReference>
<proteinExistence type="inferred from homology"/>
<keyword evidence="9" id="KW-1185">Reference proteome</keyword>
<dbReference type="InterPro" id="IPR001608">
    <property type="entry name" value="Ala_racemase_N"/>
</dbReference>
<feature type="active site" description="Proton acceptor; specific for L-alanine" evidence="4">
    <location>
        <position position="295"/>
    </location>
</feature>
<dbReference type="KEGG" id="saqi:AXG55_03940"/>
<feature type="binding site" evidence="4 6">
    <location>
        <position position="343"/>
    </location>
    <ligand>
        <name>substrate</name>
    </ligand>
</feature>
<feature type="binding site" evidence="4 6">
    <location>
        <position position="154"/>
    </location>
    <ligand>
        <name>substrate</name>
    </ligand>
</feature>
<evidence type="ECO:0000259" key="7">
    <source>
        <dbReference type="SMART" id="SM01005"/>
    </source>
</evidence>
<dbReference type="GO" id="GO:0030632">
    <property type="term" value="P:D-alanine biosynthetic process"/>
    <property type="evidence" value="ECO:0007669"/>
    <property type="project" value="UniProtKB-UniRule"/>
</dbReference>
<protein>
    <recommendedName>
        <fullName evidence="4">Alanine racemase</fullName>
        <ecNumber evidence="4">5.1.1.1</ecNumber>
    </recommendedName>
</protein>
<gene>
    <name evidence="8" type="ORF">AXG55_03940</name>
</gene>
<feature type="domain" description="Alanine racemase C-terminal" evidence="7">
    <location>
        <begin position="274"/>
        <end position="403"/>
    </location>
</feature>
<dbReference type="CDD" id="cd00430">
    <property type="entry name" value="PLPDE_III_AR"/>
    <property type="match status" value="1"/>
</dbReference>
<dbReference type="Gene3D" id="2.40.37.10">
    <property type="entry name" value="Lyase, Ornithine Decarboxylase, Chain A, domain 1"/>
    <property type="match status" value="1"/>
</dbReference>
<evidence type="ECO:0000256" key="2">
    <source>
        <dbReference type="ARBA" id="ARBA00022898"/>
    </source>
</evidence>
<feature type="modified residue" description="N6-(pyridoxal phosphate)lysine" evidence="4 5">
    <location>
        <position position="46"/>
    </location>
</feature>
<dbReference type="InterPro" id="IPR009006">
    <property type="entry name" value="Ala_racemase/Decarboxylase_C"/>
</dbReference>